<keyword evidence="3" id="KW-1185">Reference proteome</keyword>
<name>A0ABP7ZJZ6_9MICO</name>
<proteinExistence type="predicted"/>
<evidence type="ECO:0000256" key="1">
    <source>
        <dbReference type="SAM" id="MobiDB-lite"/>
    </source>
</evidence>
<reference evidence="2" key="1">
    <citation type="journal article" date="2014" name="Int. J. Syst. Evol. Microbiol.">
        <title>Complete genome of a new Firmicutes species belonging to the dominant human colonic microbiota ('Ruminococcus bicirculans') reveals two chromosomes and a selective capacity to utilize plant glucans.</title>
        <authorList>
            <consortium name="NISC Comparative Sequencing Program"/>
            <person name="Wegmann U."/>
            <person name="Louis P."/>
            <person name="Goesmann A."/>
            <person name="Henrissat B."/>
            <person name="Duncan S.H."/>
            <person name="Flint H.J."/>
        </authorList>
    </citation>
    <scope>NUCLEOTIDE SEQUENCE</scope>
    <source>
        <strain evidence="2">JCM 17590</strain>
    </source>
</reference>
<accession>A0ABP7ZJZ6</accession>
<feature type="region of interest" description="Disordered" evidence="1">
    <location>
        <begin position="1"/>
        <end position="21"/>
    </location>
</feature>
<dbReference type="EMBL" id="BAABBV010000001">
    <property type="protein sequence ID" value="GAA4160952.1"/>
    <property type="molecule type" value="Genomic_DNA"/>
</dbReference>
<comment type="caution">
    <text evidence="2">The sequence shown here is derived from an EMBL/GenBank/DDBJ whole genome shotgun (WGS) entry which is preliminary data.</text>
</comment>
<dbReference type="Proteomes" id="UP001415169">
    <property type="component" value="Unassembled WGS sequence"/>
</dbReference>
<evidence type="ECO:0000313" key="2">
    <source>
        <dbReference type="EMBL" id="GAA4160952.1"/>
    </source>
</evidence>
<reference evidence="2" key="2">
    <citation type="submission" date="2023-12" db="EMBL/GenBank/DDBJ databases">
        <authorList>
            <person name="Sun Q."/>
            <person name="Inoue M."/>
        </authorList>
    </citation>
    <scope>NUCLEOTIDE SEQUENCE</scope>
    <source>
        <strain evidence="2">JCM 17590</strain>
    </source>
</reference>
<evidence type="ECO:0000313" key="3">
    <source>
        <dbReference type="Proteomes" id="UP001415169"/>
    </source>
</evidence>
<gene>
    <name evidence="2" type="ORF">GCM10022286_17770</name>
</gene>
<sequence>MPGEVDSVEDLPPGIHPITGVTSEWIPDRAGGFPEGNEWPWVIVRDKIAGATLDILNTAEDLGPPDGVWRLESRYRAARALTKSNSSQFPPIGRQAILQAGAPLKAALGDLTQAKVKIGRHLIDGRTIEDLLSWANSSTDDWLQRPAPVPDIPLGQGNGWIWSYYSDTRLQEFYAEVFGLACVAYVEVAGTAFAPFSWSLGMGADSEFGVIASLSFSDSGTMGRHMPGLSSAIVPAALFERAADEQRDRALFAKRGRALVTVDERGNAGDWVERFLDENARHIATAAESRGPFARGYVHSLSIADQETHERPASLMAAGWLYSDLQKLGLGKGTFPRLV</sequence>
<protein>
    <submittedName>
        <fullName evidence="2">Uncharacterized protein</fullName>
    </submittedName>
</protein>
<organism evidence="2 3">
    <name type="scientific">Gryllotalpicola daejeonensis</name>
    <dbReference type="NCBI Taxonomy" id="993087"/>
    <lineage>
        <taxon>Bacteria</taxon>
        <taxon>Bacillati</taxon>
        <taxon>Actinomycetota</taxon>
        <taxon>Actinomycetes</taxon>
        <taxon>Micrococcales</taxon>
        <taxon>Microbacteriaceae</taxon>
        <taxon>Gryllotalpicola</taxon>
    </lineage>
</organism>